<dbReference type="Proteomes" id="UP000282311">
    <property type="component" value="Unassembled WGS sequence"/>
</dbReference>
<reference evidence="2 3" key="1">
    <citation type="journal article" date="2007" name="Int. J. Syst. Evol. Microbiol.">
        <title>Paenibacillus ginsengarvi sp. nov., isolated from soil from ginseng cultivation.</title>
        <authorList>
            <person name="Yoon M.H."/>
            <person name="Ten L.N."/>
            <person name="Im W.T."/>
        </authorList>
    </citation>
    <scope>NUCLEOTIDE SEQUENCE [LARGE SCALE GENOMIC DNA]</scope>
    <source>
        <strain evidence="2 3">KCTC 13059</strain>
    </source>
</reference>
<name>A0A3B0CM77_9BACL</name>
<dbReference type="RefSeq" id="WP_120745492.1">
    <property type="nucleotide sequence ID" value="NZ_RBAH01000001.1"/>
</dbReference>
<sequence length="284" mass="32171">MNNVVPLANDLNIITAEINSYKQVAGQSLFEIGKRLKHVKENDLAHGQFTGWLESVEISPRTAQAMMQAYEQFGNAQTSAVLSTGKIFEMLSLPESIDRAEFVQQGHVIPSTGEVKTVDEMTVKEIREVKKKLQEVEKEAEKARIEAAHFQKLWNQEKDKPPKVVREQVTIEKLPEDYDILRRDAAKLGQLNTENMQLTMANQQLQHKLNESKTAKTSIRSIKENYAELIKTLSAHHAAAMYELALVQGNLEAMQAVDAFAHQFDELVQKIFADIKLMTEIQKV</sequence>
<keyword evidence="1" id="KW-0175">Coiled coil</keyword>
<evidence type="ECO:0000313" key="2">
    <source>
        <dbReference type="EMBL" id="RKN86785.1"/>
    </source>
</evidence>
<dbReference type="OrthoDB" id="2200242at2"/>
<dbReference type="InterPro" id="IPR021451">
    <property type="entry name" value="DUF3102"/>
</dbReference>
<proteinExistence type="predicted"/>
<gene>
    <name evidence="2" type="ORF">D7M11_02165</name>
</gene>
<evidence type="ECO:0000313" key="3">
    <source>
        <dbReference type="Proteomes" id="UP000282311"/>
    </source>
</evidence>
<protein>
    <submittedName>
        <fullName evidence="2">DUF3102 domain-containing protein</fullName>
    </submittedName>
</protein>
<evidence type="ECO:0000256" key="1">
    <source>
        <dbReference type="SAM" id="Coils"/>
    </source>
</evidence>
<feature type="coiled-coil region" evidence="1">
    <location>
        <begin position="119"/>
        <end position="153"/>
    </location>
</feature>
<dbReference type="Pfam" id="PF11300">
    <property type="entry name" value="DUF3102"/>
    <property type="match status" value="1"/>
</dbReference>
<accession>A0A3B0CM77</accession>
<keyword evidence="3" id="KW-1185">Reference proteome</keyword>
<organism evidence="2 3">
    <name type="scientific">Paenibacillus ginsengarvi</name>
    <dbReference type="NCBI Taxonomy" id="400777"/>
    <lineage>
        <taxon>Bacteria</taxon>
        <taxon>Bacillati</taxon>
        <taxon>Bacillota</taxon>
        <taxon>Bacilli</taxon>
        <taxon>Bacillales</taxon>
        <taxon>Paenibacillaceae</taxon>
        <taxon>Paenibacillus</taxon>
    </lineage>
</organism>
<dbReference type="AlphaFoldDB" id="A0A3B0CM77"/>
<comment type="caution">
    <text evidence="2">The sequence shown here is derived from an EMBL/GenBank/DDBJ whole genome shotgun (WGS) entry which is preliminary data.</text>
</comment>
<dbReference type="EMBL" id="RBAH01000001">
    <property type="protein sequence ID" value="RKN86785.1"/>
    <property type="molecule type" value="Genomic_DNA"/>
</dbReference>